<dbReference type="GO" id="GO:0005886">
    <property type="term" value="C:plasma membrane"/>
    <property type="evidence" value="ECO:0007669"/>
    <property type="project" value="UniProtKB-SubCell"/>
</dbReference>
<dbReference type="Gene3D" id="2.30.30.60">
    <property type="match status" value="1"/>
</dbReference>
<reference evidence="11" key="1">
    <citation type="submission" date="2020-12" db="EMBL/GenBank/DDBJ databases">
        <title>Bacterial novel species Flavobacterium sp. SE-1-e isolated from soil.</title>
        <authorList>
            <person name="Jung H.-Y."/>
        </authorList>
    </citation>
    <scope>NUCLEOTIDE SEQUENCE</scope>
    <source>
        <strain evidence="11">SE-1-e</strain>
    </source>
</reference>
<keyword evidence="12" id="KW-1185">Reference proteome</keyword>
<evidence type="ECO:0000256" key="2">
    <source>
        <dbReference type="ARBA" id="ARBA00008017"/>
    </source>
</evidence>
<dbReference type="InterPro" id="IPR006685">
    <property type="entry name" value="MscS_channel_2nd"/>
</dbReference>
<evidence type="ECO:0000256" key="3">
    <source>
        <dbReference type="ARBA" id="ARBA00022475"/>
    </source>
</evidence>
<keyword evidence="5 7" id="KW-1133">Transmembrane helix</keyword>
<feature type="domain" description="Mechanosensitive ion channel MscS" evidence="9">
    <location>
        <begin position="366"/>
        <end position="431"/>
    </location>
</feature>
<dbReference type="Gene3D" id="1.10.287.1260">
    <property type="match status" value="1"/>
</dbReference>
<dbReference type="InterPro" id="IPR045275">
    <property type="entry name" value="MscS_archaea/bacteria_type"/>
</dbReference>
<keyword evidence="8" id="KW-0732">Signal</keyword>
<feature type="signal peptide" evidence="8">
    <location>
        <begin position="1"/>
        <end position="22"/>
    </location>
</feature>
<keyword evidence="6 7" id="KW-0472">Membrane</keyword>
<name>A0A934PP06_9FLAO</name>
<sequence length="547" mass="62201">MKNKIIVFLLLLLLSFSQQVLCQSKKQKNIKKQNLVEQAKKDSIYNANLKGFPVAPFKDTLFYIYHRVGSFSAENRANLISEKIRFLYNDDFFISDSIKIMPSELGNDIIYKGDNIIMSVLNVDTIQQKMTVKEMSEQNLKLISKAVNEEKIKYSTPNLLKRIGLTFLVVFFIFLVLYLVNKGFVSATNTLVDKNPGFFKGFRIKNVEILSPLKQEILARRIVTVIKWILSFMIIYFSLPIMFSFFPSTEAYADTLLNWVFTPAKSVFMGFVSFLPNLFSIIVIVVIFRYAIKILKFFVDEIKRGNIHIDGFYSDWALPTFNIVRVLLYAFMVVIIFPYLPGSDSPIFQGVSVFIGILFSLGSSNAIANMVAGLVITYMRPFKIGDFIKIGDVSGEVIEKTALVTRVRTTKFEDVTIPNATVLSSTSTNYSANTQNNIGGLVIHTTITIGYDVPWKDVHKALIAAANRTDFVQKLPEPFVLQTSLDDFYVAYQINAYTREPNKQPRIYSSLHQNIQDCFNEAGIEIMSPHYRATRDGSQITIPPNYS</sequence>
<comment type="subcellular location">
    <subcellularLocation>
        <location evidence="1">Cell membrane</location>
        <topology evidence="1">Multi-pass membrane protein</topology>
    </subcellularLocation>
</comment>
<evidence type="ECO:0000256" key="5">
    <source>
        <dbReference type="ARBA" id="ARBA00022989"/>
    </source>
</evidence>
<feature type="transmembrane region" description="Helical" evidence="7">
    <location>
        <begin position="352"/>
        <end position="379"/>
    </location>
</feature>
<feature type="transmembrane region" description="Helical" evidence="7">
    <location>
        <begin position="163"/>
        <end position="180"/>
    </location>
</feature>
<feature type="chain" id="PRO_5037334384" evidence="8">
    <location>
        <begin position="23"/>
        <end position="547"/>
    </location>
</feature>
<dbReference type="PANTHER" id="PTHR30221">
    <property type="entry name" value="SMALL-CONDUCTANCE MECHANOSENSITIVE CHANNEL"/>
    <property type="match status" value="1"/>
</dbReference>
<keyword evidence="3" id="KW-1003">Cell membrane</keyword>
<comment type="similarity">
    <text evidence="2">Belongs to the MscS (TC 1.A.23) family.</text>
</comment>
<evidence type="ECO:0000256" key="1">
    <source>
        <dbReference type="ARBA" id="ARBA00004651"/>
    </source>
</evidence>
<evidence type="ECO:0000313" key="11">
    <source>
        <dbReference type="EMBL" id="MBK0369996.1"/>
    </source>
</evidence>
<dbReference type="SUPFAM" id="SSF50182">
    <property type="entry name" value="Sm-like ribonucleoproteins"/>
    <property type="match status" value="1"/>
</dbReference>
<feature type="transmembrane region" description="Helical" evidence="7">
    <location>
        <begin position="266"/>
        <end position="292"/>
    </location>
</feature>
<dbReference type="EMBL" id="JAEHFV010000003">
    <property type="protein sequence ID" value="MBK0369996.1"/>
    <property type="molecule type" value="Genomic_DNA"/>
</dbReference>
<dbReference type="SUPFAM" id="SSF82689">
    <property type="entry name" value="Mechanosensitive channel protein MscS (YggB), C-terminal domain"/>
    <property type="match status" value="1"/>
</dbReference>
<gene>
    <name evidence="11" type="ORF">I5M07_09090</name>
</gene>
<dbReference type="PANTHER" id="PTHR30221:SF18">
    <property type="entry name" value="SLL0590 PROTEIN"/>
    <property type="match status" value="1"/>
</dbReference>
<evidence type="ECO:0000259" key="9">
    <source>
        <dbReference type="Pfam" id="PF00924"/>
    </source>
</evidence>
<organism evidence="11 12">
    <name type="scientific">Flavobacterium agrisoli</name>
    <dbReference type="NCBI Taxonomy" id="2793066"/>
    <lineage>
        <taxon>Bacteria</taxon>
        <taxon>Pseudomonadati</taxon>
        <taxon>Bacteroidota</taxon>
        <taxon>Flavobacteriia</taxon>
        <taxon>Flavobacteriales</taxon>
        <taxon>Flavobacteriaceae</taxon>
        <taxon>Flavobacterium</taxon>
    </lineage>
</organism>
<dbReference type="Pfam" id="PF00924">
    <property type="entry name" value="MS_channel_2nd"/>
    <property type="match status" value="1"/>
</dbReference>
<protein>
    <submittedName>
        <fullName evidence="11">Mechanosensitive ion channel family protein</fullName>
    </submittedName>
</protein>
<dbReference type="InterPro" id="IPR010920">
    <property type="entry name" value="LSM_dom_sf"/>
</dbReference>
<dbReference type="InterPro" id="IPR023408">
    <property type="entry name" value="MscS_beta-dom_sf"/>
</dbReference>
<dbReference type="InterPro" id="IPR049278">
    <property type="entry name" value="MS_channel_C"/>
</dbReference>
<evidence type="ECO:0000256" key="8">
    <source>
        <dbReference type="SAM" id="SignalP"/>
    </source>
</evidence>
<evidence type="ECO:0000256" key="7">
    <source>
        <dbReference type="SAM" id="Phobius"/>
    </source>
</evidence>
<evidence type="ECO:0000259" key="10">
    <source>
        <dbReference type="Pfam" id="PF21082"/>
    </source>
</evidence>
<evidence type="ECO:0000256" key="6">
    <source>
        <dbReference type="ARBA" id="ARBA00023136"/>
    </source>
</evidence>
<dbReference type="Pfam" id="PF21082">
    <property type="entry name" value="MS_channel_3rd"/>
    <property type="match status" value="1"/>
</dbReference>
<dbReference type="AlphaFoldDB" id="A0A934PP06"/>
<dbReference type="RefSeq" id="WP_200106071.1">
    <property type="nucleotide sequence ID" value="NZ_JAEHFV010000003.1"/>
</dbReference>
<feature type="domain" description="Mechanosensitive ion channel MscS C-terminal" evidence="10">
    <location>
        <begin position="444"/>
        <end position="526"/>
    </location>
</feature>
<evidence type="ECO:0000313" key="12">
    <source>
        <dbReference type="Proteomes" id="UP000609172"/>
    </source>
</evidence>
<comment type="caution">
    <text evidence="11">The sequence shown here is derived from an EMBL/GenBank/DDBJ whole genome shotgun (WGS) entry which is preliminary data.</text>
</comment>
<dbReference type="InterPro" id="IPR011066">
    <property type="entry name" value="MscS_channel_C_sf"/>
</dbReference>
<keyword evidence="4 7" id="KW-0812">Transmembrane</keyword>
<dbReference type="GO" id="GO:0008381">
    <property type="term" value="F:mechanosensitive monoatomic ion channel activity"/>
    <property type="evidence" value="ECO:0007669"/>
    <property type="project" value="InterPro"/>
</dbReference>
<dbReference type="Gene3D" id="3.30.70.100">
    <property type="match status" value="1"/>
</dbReference>
<accession>A0A934PP06</accession>
<feature type="transmembrane region" description="Helical" evidence="7">
    <location>
        <begin position="313"/>
        <end position="340"/>
    </location>
</feature>
<proteinExistence type="inferred from homology"/>
<dbReference type="Proteomes" id="UP000609172">
    <property type="component" value="Unassembled WGS sequence"/>
</dbReference>
<evidence type="ECO:0000256" key="4">
    <source>
        <dbReference type="ARBA" id="ARBA00022692"/>
    </source>
</evidence>
<feature type="transmembrane region" description="Helical" evidence="7">
    <location>
        <begin position="225"/>
        <end position="246"/>
    </location>
</feature>